<protein>
    <recommendedName>
        <fullName evidence="3">DNA-directed RNA polymerase subunit alpha</fullName>
    </recommendedName>
</protein>
<name>A0A380CTH0_SPHSI</name>
<accession>A0A380CTH0</accession>
<reference evidence="1 2" key="1">
    <citation type="submission" date="2018-06" db="EMBL/GenBank/DDBJ databases">
        <authorList>
            <consortium name="Pathogen Informatics"/>
            <person name="Doyle S."/>
        </authorList>
    </citation>
    <scope>NUCLEOTIDE SEQUENCE [LARGE SCALE GENOMIC DNA]</scope>
    <source>
        <strain evidence="1 2">NCTC11388</strain>
    </source>
</reference>
<dbReference type="EMBL" id="UGYW01000002">
    <property type="protein sequence ID" value="SUJ28722.1"/>
    <property type="molecule type" value="Genomic_DNA"/>
</dbReference>
<evidence type="ECO:0000313" key="2">
    <source>
        <dbReference type="Proteomes" id="UP000254893"/>
    </source>
</evidence>
<gene>
    <name evidence="1" type="ORF">NCTC11388_04407</name>
</gene>
<evidence type="ECO:0008006" key="3">
    <source>
        <dbReference type="Google" id="ProtNLM"/>
    </source>
</evidence>
<dbReference type="RefSeq" id="WP_003005560.1">
    <property type="nucleotide sequence ID" value="NZ_CP068082.1"/>
</dbReference>
<dbReference type="SUPFAM" id="SSF47789">
    <property type="entry name" value="C-terminal domain of RNA polymerase alpha subunit"/>
    <property type="match status" value="1"/>
</dbReference>
<organism evidence="1 2">
    <name type="scientific">Sphingobacterium spiritivorum</name>
    <name type="common">Flavobacterium spiritivorum</name>
    <dbReference type="NCBI Taxonomy" id="258"/>
    <lineage>
        <taxon>Bacteria</taxon>
        <taxon>Pseudomonadati</taxon>
        <taxon>Bacteroidota</taxon>
        <taxon>Sphingobacteriia</taxon>
        <taxon>Sphingobacteriales</taxon>
        <taxon>Sphingobacteriaceae</taxon>
        <taxon>Sphingobacterium</taxon>
    </lineage>
</organism>
<evidence type="ECO:0000313" key="1">
    <source>
        <dbReference type="EMBL" id="SUJ28722.1"/>
    </source>
</evidence>
<dbReference type="AlphaFoldDB" id="A0A380CTH0"/>
<sequence>MTSSDISLTALNIDTDFVKQAKGMGLETLGDIMDMKLPDLRKKKGFNYIWYATLLEILERQGLLDEFERRQL</sequence>
<dbReference type="Proteomes" id="UP000254893">
    <property type="component" value="Unassembled WGS sequence"/>
</dbReference>
<proteinExistence type="predicted"/>